<evidence type="ECO:0008006" key="5">
    <source>
        <dbReference type="Google" id="ProtNLM"/>
    </source>
</evidence>
<gene>
    <name evidence="3" type="ORF">SAMN05421779_102401</name>
</gene>
<dbReference type="OrthoDB" id="8478166at2"/>
<reference evidence="3 4" key="1">
    <citation type="submission" date="2017-01" db="EMBL/GenBank/DDBJ databases">
        <authorList>
            <person name="Mah S.A."/>
            <person name="Swanson W.J."/>
            <person name="Moy G.W."/>
            <person name="Vacquier V.D."/>
        </authorList>
    </citation>
    <scope>NUCLEOTIDE SEQUENCE [LARGE SCALE GENOMIC DNA]</scope>
    <source>
        <strain evidence="3 4">DSM 11589</strain>
    </source>
</reference>
<accession>A0A1N7JNK7</accession>
<sequence length="462" mass="49096">MAKPPPKASASPKAAAGKGSPPSSKAAGKGRPDSDALHAPLEMKSRTHEEMAQDAKRTSRGKGQGNGAKEAKAHLERRQKMSRTKQLAVLMTLPLMVLGVLGIYTVLWFNAAHTVRNIAHEALAGEYSDKDWSLGAKTASGEDAEVSISGFPLKIIGTLPGVAIKAPERWGGWSLSNATLRLEGKAWGRNEVRIHPQGKTTLTLASGRSFDLTATDLSLLLGLGRGDTVNTLTLSAKDLTIQPPSGAAPAVIASFELVGSALPVSGQADSHTPTYEGSLTVRDASLPPDMAPPIGPSIRSLEIQGRLLGLLGSGPSLREKMSKWRDDGGVAELDRLYLNWSPLQLAATGTIALDDHLQPVGALSSQMQGYLEAADGLYKGKLMRARDLTLSRVVLNSMAEMKDGVPTLTTPMSVQNGQLLLGPVTVTELPTLSWPPSAEGRELPTLRPNYQVDRWGNVSRQD</sequence>
<name>A0A1N7JNK7_9PROT</name>
<dbReference type="STRING" id="80876.SAMN05421779_102401"/>
<dbReference type="Pfam" id="PF09898">
    <property type="entry name" value="DUF2125"/>
    <property type="match status" value="1"/>
</dbReference>
<keyword evidence="2" id="KW-0472">Membrane</keyword>
<feature type="region of interest" description="Disordered" evidence="1">
    <location>
        <begin position="1"/>
        <end position="80"/>
    </location>
</feature>
<keyword evidence="4" id="KW-1185">Reference proteome</keyword>
<evidence type="ECO:0000256" key="1">
    <source>
        <dbReference type="SAM" id="MobiDB-lite"/>
    </source>
</evidence>
<feature type="transmembrane region" description="Helical" evidence="2">
    <location>
        <begin position="87"/>
        <end position="109"/>
    </location>
</feature>
<dbReference type="InterPro" id="IPR018666">
    <property type="entry name" value="DUF2125"/>
</dbReference>
<evidence type="ECO:0000313" key="4">
    <source>
        <dbReference type="Proteomes" id="UP000185678"/>
    </source>
</evidence>
<dbReference type="EMBL" id="FTOA01000002">
    <property type="protein sequence ID" value="SIS50939.1"/>
    <property type="molecule type" value="Genomic_DNA"/>
</dbReference>
<keyword evidence="2" id="KW-1133">Transmembrane helix</keyword>
<protein>
    <recommendedName>
        <fullName evidence="5">DUF2125 domain-containing protein</fullName>
    </recommendedName>
</protein>
<dbReference type="Proteomes" id="UP000185678">
    <property type="component" value="Unassembled WGS sequence"/>
</dbReference>
<proteinExistence type="predicted"/>
<dbReference type="AlphaFoldDB" id="A0A1N7JNK7"/>
<keyword evidence="2" id="KW-0812">Transmembrane</keyword>
<feature type="compositionally biased region" description="Basic and acidic residues" evidence="1">
    <location>
        <begin position="30"/>
        <end position="57"/>
    </location>
</feature>
<evidence type="ECO:0000313" key="3">
    <source>
        <dbReference type="EMBL" id="SIS50939.1"/>
    </source>
</evidence>
<organism evidence="3 4">
    <name type="scientific">Insolitispirillum peregrinum</name>
    <dbReference type="NCBI Taxonomy" id="80876"/>
    <lineage>
        <taxon>Bacteria</taxon>
        <taxon>Pseudomonadati</taxon>
        <taxon>Pseudomonadota</taxon>
        <taxon>Alphaproteobacteria</taxon>
        <taxon>Rhodospirillales</taxon>
        <taxon>Novispirillaceae</taxon>
        <taxon>Insolitispirillum</taxon>
    </lineage>
</organism>
<evidence type="ECO:0000256" key="2">
    <source>
        <dbReference type="SAM" id="Phobius"/>
    </source>
</evidence>
<feature type="compositionally biased region" description="Low complexity" evidence="1">
    <location>
        <begin position="8"/>
        <end position="29"/>
    </location>
</feature>
<dbReference type="RefSeq" id="WP_076399267.1">
    <property type="nucleotide sequence ID" value="NZ_FTOA01000002.1"/>
</dbReference>
<feature type="compositionally biased region" description="Basic and acidic residues" evidence="1">
    <location>
        <begin position="69"/>
        <end position="79"/>
    </location>
</feature>